<dbReference type="EMBL" id="CAWYQH010000001">
    <property type="protein sequence ID" value="CAK8672490.1"/>
    <property type="molecule type" value="Genomic_DNA"/>
</dbReference>
<name>A0ABP0EYC6_CLALP</name>
<evidence type="ECO:0000313" key="1">
    <source>
        <dbReference type="EMBL" id="CAK8672490.1"/>
    </source>
</evidence>
<reference evidence="1 2" key="1">
    <citation type="submission" date="2024-02" db="EMBL/GenBank/DDBJ databases">
        <authorList>
            <person name="Daric V."/>
            <person name="Darras S."/>
        </authorList>
    </citation>
    <scope>NUCLEOTIDE SEQUENCE [LARGE SCALE GENOMIC DNA]</scope>
</reference>
<sequence>MIHHEQLATMNKADKICGQSCDLFMGVETGLRKIETDCKRILGNFRRLAKERRAIVSISMMTIFDGQQQPTHADARKHLYVHSHRDRFAPPSKVAENIITATRRKSVEIFREDSKNDTTDIALRKHHNACTLPGTLV</sequence>
<dbReference type="Proteomes" id="UP001642483">
    <property type="component" value="Unassembled WGS sequence"/>
</dbReference>
<proteinExistence type="predicted"/>
<organism evidence="1 2">
    <name type="scientific">Clavelina lepadiformis</name>
    <name type="common">Light-bulb sea squirt</name>
    <name type="synonym">Ascidia lepadiformis</name>
    <dbReference type="NCBI Taxonomy" id="159417"/>
    <lineage>
        <taxon>Eukaryota</taxon>
        <taxon>Metazoa</taxon>
        <taxon>Chordata</taxon>
        <taxon>Tunicata</taxon>
        <taxon>Ascidiacea</taxon>
        <taxon>Aplousobranchia</taxon>
        <taxon>Clavelinidae</taxon>
        <taxon>Clavelina</taxon>
    </lineage>
</organism>
<keyword evidence="2" id="KW-1185">Reference proteome</keyword>
<gene>
    <name evidence="1" type="ORF">CVLEPA_LOCUS1435</name>
</gene>
<protein>
    <submittedName>
        <fullName evidence="1">Uncharacterized protein</fullName>
    </submittedName>
</protein>
<comment type="caution">
    <text evidence="1">The sequence shown here is derived from an EMBL/GenBank/DDBJ whole genome shotgun (WGS) entry which is preliminary data.</text>
</comment>
<accession>A0ABP0EYC6</accession>
<evidence type="ECO:0000313" key="2">
    <source>
        <dbReference type="Proteomes" id="UP001642483"/>
    </source>
</evidence>